<dbReference type="EC" id="2.7.7.65" evidence="6"/>
<keyword evidence="2" id="KW-0472">Membrane</keyword>
<feature type="domain" description="PAC" evidence="4">
    <location>
        <begin position="289"/>
        <end position="343"/>
    </location>
</feature>
<evidence type="ECO:0000259" key="5">
    <source>
        <dbReference type="PROSITE" id="PS50887"/>
    </source>
</evidence>
<evidence type="ECO:0000313" key="6">
    <source>
        <dbReference type="EMBL" id="MDO6454816.1"/>
    </source>
</evidence>
<dbReference type="Gene3D" id="3.30.70.270">
    <property type="match status" value="1"/>
</dbReference>
<dbReference type="InterPro" id="IPR000160">
    <property type="entry name" value="GGDEF_dom"/>
</dbReference>
<dbReference type="InterPro" id="IPR000700">
    <property type="entry name" value="PAS-assoc_C"/>
</dbReference>
<comment type="caution">
    <text evidence="6">The sequence shown here is derived from an EMBL/GenBank/DDBJ whole genome shotgun (WGS) entry which is preliminary data.</text>
</comment>
<dbReference type="Proteomes" id="UP001169862">
    <property type="component" value="Unassembled WGS sequence"/>
</dbReference>
<feature type="domain" description="GGDEF" evidence="5">
    <location>
        <begin position="375"/>
        <end position="508"/>
    </location>
</feature>
<dbReference type="SUPFAM" id="SSF55785">
    <property type="entry name" value="PYP-like sensor domain (PAS domain)"/>
    <property type="match status" value="1"/>
</dbReference>
<dbReference type="SMART" id="SM00091">
    <property type="entry name" value="PAS"/>
    <property type="match status" value="1"/>
</dbReference>
<evidence type="ECO:0000256" key="1">
    <source>
        <dbReference type="SAM" id="MobiDB-lite"/>
    </source>
</evidence>
<proteinExistence type="predicted"/>
<organism evidence="6 7">
    <name type="scientific">Neptunomonas phycophila</name>
    <dbReference type="NCBI Taxonomy" id="1572645"/>
    <lineage>
        <taxon>Bacteria</taxon>
        <taxon>Pseudomonadati</taxon>
        <taxon>Pseudomonadota</taxon>
        <taxon>Gammaproteobacteria</taxon>
        <taxon>Oceanospirillales</taxon>
        <taxon>Oceanospirillaceae</taxon>
        <taxon>Neptunomonas</taxon>
    </lineage>
</organism>
<keyword evidence="2" id="KW-1133">Transmembrane helix</keyword>
<feature type="region of interest" description="Disordered" evidence="1">
    <location>
        <begin position="500"/>
        <end position="522"/>
    </location>
</feature>
<feature type="transmembrane region" description="Helical" evidence="2">
    <location>
        <begin position="122"/>
        <end position="142"/>
    </location>
</feature>
<dbReference type="Pfam" id="PF13426">
    <property type="entry name" value="PAS_9"/>
    <property type="match status" value="1"/>
</dbReference>
<dbReference type="PANTHER" id="PTHR46663:SF3">
    <property type="entry name" value="SLL0267 PROTEIN"/>
    <property type="match status" value="1"/>
</dbReference>
<keyword evidence="6" id="KW-0808">Transferase</keyword>
<dbReference type="SMART" id="SM00086">
    <property type="entry name" value="PAC"/>
    <property type="match status" value="1"/>
</dbReference>
<feature type="transmembrane region" description="Helical" evidence="2">
    <location>
        <begin position="39"/>
        <end position="57"/>
    </location>
</feature>
<dbReference type="SMART" id="SM00267">
    <property type="entry name" value="GGDEF"/>
    <property type="match status" value="1"/>
</dbReference>
<accession>A0AAW7XM42</accession>
<dbReference type="CDD" id="cd01949">
    <property type="entry name" value="GGDEF"/>
    <property type="match status" value="1"/>
</dbReference>
<feature type="domain" description="PAS" evidence="3">
    <location>
        <begin position="218"/>
        <end position="264"/>
    </location>
</feature>
<dbReference type="InterPro" id="IPR029787">
    <property type="entry name" value="Nucleotide_cyclase"/>
</dbReference>
<evidence type="ECO:0000313" key="7">
    <source>
        <dbReference type="Proteomes" id="UP001169862"/>
    </source>
</evidence>
<dbReference type="SUPFAM" id="SSF55073">
    <property type="entry name" value="Nucleotide cyclase"/>
    <property type="match status" value="1"/>
</dbReference>
<protein>
    <submittedName>
        <fullName evidence="6">Diguanylate cyclase</fullName>
        <ecNumber evidence="6">2.7.7.65</ecNumber>
    </submittedName>
</protein>
<dbReference type="PROSITE" id="PS50112">
    <property type="entry name" value="PAS"/>
    <property type="match status" value="1"/>
</dbReference>
<dbReference type="PROSITE" id="PS50887">
    <property type="entry name" value="GGDEF"/>
    <property type="match status" value="1"/>
</dbReference>
<dbReference type="GO" id="GO:0052621">
    <property type="term" value="F:diguanylate cyclase activity"/>
    <property type="evidence" value="ECO:0007669"/>
    <property type="project" value="UniProtKB-EC"/>
</dbReference>
<dbReference type="InterPro" id="IPR052163">
    <property type="entry name" value="DGC-Regulatory_Protein"/>
</dbReference>
<dbReference type="EMBL" id="JAUOPG010000010">
    <property type="protein sequence ID" value="MDO6454816.1"/>
    <property type="molecule type" value="Genomic_DNA"/>
</dbReference>
<keyword evidence="6" id="KW-0548">Nucleotidyltransferase</keyword>
<dbReference type="NCBIfam" id="TIGR00254">
    <property type="entry name" value="GGDEF"/>
    <property type="match status" value="1"/>
</dbReference>
<dbReference type="PROSITE" id="PS50113">
    <property type="entry name" value="PAC"/>
    <property type="match status" value="1"/>
</dbReference>
<sequence>MPELDIRTLHAILAIVGFSATITLLALWKSQPYKNGMGYIAFGIGCSFLAGILVSLRGVVPDLISIVLGNLLFALTSLYVLKGVRVFTRRPMYAHIEWALPVFFVIYFLYFTYVDPNVSARVLGISTVYFTFSLSIVFNLLVPAKPQWQWSARMVALVYFGFALSSSVRIYLALSGQSDLPFMETSGIHAWTILMGIFVLGGSALGFSLMSHDALQSQYRILSQGAKQAASSIIITDAAGKIEYVNRAFEQLTGYSVDEVLGQTPSIIQSDQTKPEVYEQLWRELKAGKTWRGEFYNRKKNGELYWEIASISPVKQRNGETTHYIAIKENITELKEAEAKIRHLAMHDSLTGLSLKSLCLDRWQHALALAKRNHTKIALMFVDLDGFKSVNDNHGHSYGDKLLIEIARRIASSVRAADTVCRIGGDEFLIMVEGLKDKEDVTEIASKVITNASRPLAIDDQVINISASLGVSFYPDNGSSFELLLDQADRAMYGVKREGKNGYAYSDTSSSDPKDPAEFSKN</sequence>
<dbReference type="InterPro" id="IPR000014">
    <property type="entry name" value="PAS"/>
</dbReference>
<dbReference type="PANTHER" id="PTHR46663">
    <property type="entry name" value="DIGUANYLATE CYCLASE DGCT-RELATED"/>
    <property type="match status" value="1"/>
</dbReference>
<feature type="transmembrane region" description="Helical" evidence="2">
    <location>
        <begin position="93"/>
        <end position="110"/>
    </location>
</feature>
<feature type="transmembrane region" description="Helical" evidence="2">
    <location>
        <begin position="188"/>
        <end position="210"/>
    </location>
</feature>
<evidence type="ECO:0000259" key="3">
    <source>
        <dbReference type="PROSITE" id="PS50112"/>
    </source>
</evidence>
<name>A0AAW7XM42_9GAMM</name>
<dbReference type="CDD" id="cd00130">
    <property type="entry name" value="PAS"/>
    <property type="match status" value="1"/>
</dbReference>
<evidence type="ECO:0000259" key="4">
    <source>
        <dbReference type="PROSITE" id="PS50113"/>
    </source>
</evidence>
<gene>
    <name evidence="6" type="ORF">Q4490_14685</name>
</gene>
<dbReference type="InterPro" id="IPR043128">
    <property type="entry name" value="Rev_trsase/Diguanyl_cyclase"/>
</dbReference>
<feature type="transmembrane region" description="Helical" evidence="2">
    <location>
        <begin position="6"/>
        <end position="27"/>
    </location>
</feature>
<feature type="transmembrane region" description="Helical" evidence="2">
    <location>
        <begin position="154"/>
        <end position="176"/>
    </location>
</feature>
<evidence type="ECO:0000256" key="2">
    <source>
        <dbReference type="SAM" id="Phobius"/>
    </source>
</evidence>
<keyword evidence="2" id="KW-0812">Transmembrane</keyword>
<dbReference type="InterPro" id="IPR035965">
    <property type="entry name" value="PAS-like_dom_sf"/>
</dbReference>
<feature type="compositionally biased region" description="Basic and acidic residues" evidence="1">
    <location>
        <begin position="512"/>
        <end position="522"/>
    </location>
</feature>
<dbReference type="AlphaFoldDB" id="A0AAW7XM42"/>
<dbReference type="NCBIfam" id="TIGR00229">
    <property type="entry name" value="sensory_box"/>
    <property type="match status" value="1"/>
</dbReference>
<dbReference type="Gene3D" id="3.30.450.20">
    <property type="entry name" value="PAS domain"/>
    <property type="match status" value="1"/>
</dbReference>
<dbReference type="InterPro" id="IPR001610">
    <property type="entry name" value="PAC"/>
</dbReference>
<dbReference type="Pfam" id="PF00990">
    <property type="entry name" value="GGDEF"/>
    <property type="match status" value="1"/>
</dbReference>
<feature type="transmembrane region" description="Helical" evidence="2">
    <location>
        <begin position="63"/>
        <end position="81"/>
    </location>
</feature>
<reference evidence="6" key="1">
    <citation type="submission" date="2023-07" db="EMBL/GenBank/DDBJ databases">
        <title>Genome content predicts the carbon catabolic preferences of heterotrophic bacteria.</title>
        <authorList>
            <person name="Gralka M."/>
        </authorList>
    </citation>
    <scope>NUCLEOTIDE SEQUENCE</scope>
    <source>
        <strain evidence="6">I2M16</strain>
    </source>
</reference>
<dbReference type="RefSeq" id="WP_303551643.1">
    <property type="nucleotide sequence ID" value="NZ_JAUOPG010000010.1"/>
</dbReference>